<protein>
    <submittedName>
        <fullName evidence="1">Uncharacterized protein</fullName>
    </submittedName>
</protein>
<organism evidence="1">
    <name type="scientific">Anguilla anguilla</name>
    <name type="common">European freshwater eel</name>
    <name type="synonym">Muraena anguilla</name>
    <dbReference type="NCBI Taxonomy" id="7936"/>
    <lineage>
        <taxon>Eukaryota</taxon>
        <taxon>Metazoa</taxon>
        <taxon>Chordata</taxon>
        <taxon>Craniata</taxon>
        <taxon>Vertebrata</taxon>
        <taxon>Euteleostomi</taxon>
        <taxon>Actinopterygii</taxon>
        <taxon>Neopterygii</taxon>
        <taxon>Teleostei</taxon>
        <taxon>Anguilliformes</taxon>
        <taxon>Anguillidae</taxon>
        <taxon>Anguilla</taxon>
    </lineage>
</organism>
<dbReference type="EMBL" id="GBXM01008166">
    <property type="protein sequence ID" value="JAI00412.1"/>
    <property type="molecule type" value="Transcribed_RNA"/>
</dbReference>
<proteinExistence type="predicted"/>
<reference evidence="1" key="1">
    <citation type="submission" date="2014-11" db="EMBL/GenBank/DDBJ databases">
        <authorList>
            <person name="Amaro Gonzalez C."/>
        </authorList>
    </citation>
    <scope>NUCLEOTIDE SEQUENCE</scope>
</reference>
<accession>A0A0E9XD99</accession>
<name>A0A0E9XD99_ANGAN</name>
<sequence>MDESLAIYCKCEEADYRERCDWSSMIEMTKLRMIRHGYCSPGAAERLSGLFLRTRKGRVPHRGPLFVELTAQRATAVRAVRSYRDK</sequence>
<reference evidence="1" key="2">
    <citation type="journal article" date="2015" name="Fish Shellfish Immunol.">
        <title>Early steps in the European eel (Anguilla anguilla)-Vibrio vulnificus interaction in the gills: Role of the RtxA13 toxin.</title>
        <authorList>
            <person name="Callol A."/>
            <person name="Pajuelo D."/>
            <person name="Ebbesson L."/>
            <person name="Teles M."/>
            <person name="MacKenzie S."/>
            <person name="Amaro C."/>
        </authorList>
    </citation>
    <scope>NUCLEOTIDE SEQUENCE</scope>
</reference>
<dbReference type="AlphaFoldDB" id="A0A0E9XD99"/>
<evidence type="ECO:0000313" key="1">
    <source>
        <dbReference type="EMBL" id="JAI00412.1"/>
    </source>
</evidence>